<dbReference type="GO" id="GO:0006220">
    <property type="term" value="P:pyrimidine nucleotide metabolic process"/>
    <property type="evidence" value="ECO:0007669"/>
    <property type="project" value="InterPro"/>
</dbReference>
<evidence type="ECO:0000313" key="6">
    <source>
        <dbReference type="EMBL" id="KKL65037.1"/>
    </source>
</evidence>
<keyword evidence="4" id="KW-0862">Zinc</keyword>
<dbReference type="EMBL" id="LAZR01027661">
    <property type="protein sequence ID" value="KKL65037.1"/>
    <property type="molecule type" value="Genomic_DNA"/>
</dbReference>
<evidence type="ECO:0000256" key="2">
    <source>
        <dbReference type="ARBA" id="ARBA00022723"/>
    </source>
</evidence>
<dbReference type="Pfam" id="PF00383">
    <property type="entry name" value="dCMP_cyt_deam_1"/>
    <property type="match status" value="1"/>
</dbReference>
<dbReference type="GO" id="GO:0008270">
    <property type="term" value="F:zinc ion binding"/>
    <property type="evidence" value="ECO:0007669"/>
    <property type="project" value="InterPro"/>
</dbReference>
<keyword evidence="3" id="KW-0378">Hydrolase</keyword>
<accession>A0A0F9GPE6</accession>
<comment type="similarity">
    <text evidence="1">Belongs to the cytidine and deoxycytidylate deaminase family.</text>
</comment>
<dbReference type="InterPro" id="IPR015517">
    <property type="entry name" value="dCMP_deaminase-rel"/>
</dbReference>
<comment type="caution">
    <text evidence="6">The sequence shown here is derived from an EMBL/GenBank/DDBJ whole genome shotgun (WGS) entry which is preliminary data.</text>
</comment>
<dbReference type="Gene3D" id="3.40.140.10">
    <property type="entry name" value="Cytidine Deaminase, domain 2"/>
    <property type="match status" value="1"/>
</dbReference>
<evidence type="ECO:0000256" key="1">
    <source>
        <dbReference type="ARBA" id="ARBA00006576"/>
    </source>
</evidence>
<feature type="domain" description="CMP/dCMP-type deaminase" evidence="5">
    <location>
        <begin position="6"/>
        <end position="126"/>
    </location>
</feature>
<organism evidence="6">
    <name type="scientific">marine sediment metagenome</name>
    <dbReference type="NCBI Taxonomy" id="412755"/>
    <lineage>
        <taxon>unclassified sequences</taxon>
        <taxon>metagenomes</taxon>
        <taxon>ecological metagenomes</taxon>
    </lineage>
</organism>
<dbReference type="InterPro" id="IPR016473">
    <property type="entry name" value="dCMP_deaminase"/>
</dbReference>
<reference evidence="6" key="1">
    <citation type="journal article" date="2015" name="Nature">
        <title>Complex archaea that bridge the gap between prokaryotes and eukaryotes.</title>
        <authorList>
            <person name="Spang A."/>
            <person name="Saw J.H."/>
            <person name="Jorgensen S.L."/>
            <person name="Zaremba-Niedzwiedzka K."/>
            <person name="Martijn J."/>
            <person name="Lind A.E."/>
            <person name="van Eijk R."/>
            <person name="Schleper C."/>
            <person name="Guy L."/>
            <person name="Ettema T.J."/>
        </authorList>
    </citation>
    <scope>NUCLEOTIDE SEQUENCE</scope>
</reference>
<dbReference type="GO" id="GO:0004132">
    <property type="term" value="F:dCMP deaminase activity"/>
    <property type="evidence" value="ECO:0007669"/>
    <property type="project" value="InterPro"/>
</dbReference>
<dbReference type="PANTHER" id="PTHR11086:SF18">
    <property type="entry name" value="DEOXYCYTIDYLATE DEAMINASE"/>
    <property type="match status" value="1"/>
</dbReference>
<dbReference type="PANTHER" id="PTHR11086">
    <property type="entry name" value="DEOXYCYTIDYLATE DEAMINASE-RELATED"/>
    <property type="match status" value="1"/>
</dbReference>
<proteinExistence type="inferred from homology"/>
<dbReference type="SUPFAM" id="SSF53927">
    <property type="entry name" value="Cytidine deaminase-like"/>
    <property type="match status" value="1"/>
</dbReference>
<dbReference type="InterPro" id="IPR016192">
    <property type="entry name" value="APOBEC/CMP_deaminase_Zn-bd"/>
</dbReference>
<dbReference type="InterPro" id="IPR002125">
    <property type="entry name" value="CMP_dCMP_dom"/>
</dbReference>
<evidence type="ECO:0000256" key="3">
    <source>
        <dbReference type="ARBA" id="ARBA00022801"/>
    </source>
</evidence>
<keyword evidence="2" id="KW-0479">Metal-binding</keyword>
<evidence type="ECO:0000259" key="5">
    <source>
        <dbReference type="PROSITE" id="PS51747"/>
    </source>
</evidence>
<gene>
    <name evidence="6" type="ORF">LCGC14_2158980</name>
</gene>
<name>A0A0F9GPE6_9ZZZZ</name>
<sequence length="141" mass="15808">MFRRPTKEEIHMRTAFLWAERSLCKLPNRKIGCVITSEDMRQILGVGYNGNPAAMPNDSCRGITANCGCLHAEQNAVAMADGSIPSKRIFITMTPCESCANIIAQSNIDKVYYSDEYRNQDGLMRLNACHIQTTRLKVSFT</sequence>
<protein>
    <recommendedName>
        <fullName evidence="5">CMP/dCMP-type deaminase domain-containing protein</fullName>
    </recommendedName>
</protein>
<dbReference type="PROSITE" id="PS00903">
    <property type="entry name" value="CYT_DCMP_DEAMINASES_1"/>
    <property type="match status" value="1"/>
</dbReference>
<dbReference type="AlphaFoldDB" id="A0A0F9GPE6"/>
<dbReference type="PIRSF" id="PIRSF006019">
    <property type="entry name" value="dCMP_deaminase"/>
    <property type="match status" value="1"/>
</dbReference>
<evidence type="ECO:0000256" key="4">
    <source>
        <dbReference type="ARBA" id="ARBA00022833"/>
    </source>
</evidence>
<dbReference type="PROSITE" id="PS51747">
    <property type="entry name" value="CYT_DCMP_DEAMINASES_2"/>
    <property type="match status" value="1"/>
</dbReference>
<dbReference type="InterPro" id="IPR016193">
    <property type="entry name" value="Cytidine_deaminase-like"/>
</dbReference>
<dbReference type="GO" id="GO:0005737">
    <property type="term" value="C:cytoplasm"/>
    <property type="evidence" value="ECO:0007669"/>
    <property type="project" value="TreeGrafter"/>
</dbReference>